<dbReference type="PANTHER" id="PTHR39201:SF1">
    <property type="entry name" value="FLAVODOXIN-LIKE DOMAIN-CONTAINING PROTEIN"/>
    <property type="match status" value="1"/>
</dbReference>
<protein>
    <recommendedName>
        <fullName evidence="1">Flavodoxin-like domain-containing protein</fullName>
    </recommendedName>
</protein>
<dbReference type="SUPFAM" id="SSF52218">
    <property type="entry name" value="Flavoproteins"/>
    <property type="match status" value="1"/>
</dbReference>
<evidence type="ECO:0000313" key="2">
    <source>
        <dbReference type="EMBL" id="KAK8887114.1"/>
    </source>
</evidence>
<reference evidence="2 3" key="1">
    <citation type="submission" date="2024-04" db="EMBL/GenBank/DDBJ databases">
        <title>Tritrichomonas musculus Genome.</title>
        <authorList>
            <person name="Alves-Ferreira E."/>
            <person name="Grigg M."/>
            <person name="Lorenzi H."/>
            <person name="Galac M."/>
        </authorList>
    </citation>
    <scope>NUCLEOTIDE SEQUENCE [LARGE SCALE GENOMIC DNA]</scope>
    <source>
        <strain evidence="2 3">EAF2021</strain>
    </source>
</reference>
<dbReference type="EMBL" id="JAPFFF010000006">
    <property type="protein sequence ID" value="KAK8887114.1"/>
    <property type="molecule type" value="Genomic_DNA"/>
</dbReference>
<organism evidence="2 3">
    <name type="scientific">Tritrichomonas musculus</name>
    <dbReference type="NCBI Taxonomy" id="1915356"/>
    <lineage>
        <taxon>Eukaryota</taxon>
        <taxon>Metamonada</taxon>
        <taxon>Parabasalia</taxon>
        <taxon>Tritrichomonadida</taxon>
        <taxon>Tritrichomonadidae</taxon>
        <taxon>Tritrichomonas</taxon>
    </lineage>
</organism>
<gene>
    <name evidence="2" type="ORF">M9Y10_038152</name>
</gene>
<keyword evidence="3" id="KW-1185">Reference proteome</keyword>
<name>A0ABR2K7M5_9EUKA</name>
<sequence length="187" mass="20688">MSQEGSKTCIAFYSRAGENYFGGSIKNIPIGNTKVVAQILQKITGGDLCEIISKDYPENYTKCTEVAKEDLHNNIRPEIKLKVNDSIVSDFSINQYDTLYIGNPCWWGTAPMPVFTFLEKYVNQYSGPCLNLHPFITHEGSGLGSDITDITKSVGSNKNIKISKGLAISGSSCNNCQDKLQKWVKSF</sequence>
<dbReference type="PANTHER" id="PTHR39201">
    <property type="entry name" value="EXPORTED PROTEIN-RELATED"/>
    <property type="match status" value="1"/>
</dbReference>
<dbReference type="Pfam" id="PF12682">
    <property type="entry name" value="Flavodoxin_4"/>
    <property type="match status" value="1"/>
</dbReference>
<dbReference type="InterPro" id="IPR029039">
    <property type="entry name" value="Flavoprotein-like_sf"/>
</dbReference>
<feature type="domain" description="Flavodoxin-like" evidence="1">
    <location>
        <begin position="31"/>
        <end position="185"/>
    </location>
</feature>
<evidence type="ECO:0000259" key="1">
    <source>
        <dbReference type="Pfam" id="PF12682"/>
    </source>
</evidence>
<dbReference type="InterPro" id="IPR008254">
    <property type="entry name" value="Flavodoxin/NO_synth"/>
</dbReference>
<dbReference type="Gene3D" id="3.40.50.360">
    <property type="match status" value="1"/>
</dbReference>
<comment type="caution">
    <text evidence="2">The sequence shown here is derived from an EMBL/GenBank/DDBJ whole genome shotgun (WGS) entry which is preliminary data.</text>
</comment>
<evidence type="ECO:0000313" key="3">
    <source>
        <dbReference type="Proteomes" id="UP001470230"/>
    </source>
</evidence>
<accession>A0ABR2K7M5</accession>
<dbReference type="Proteomes" id="UP001470230">
    <property type="component" value="Unassembled WGS sequence"/>
</dbReference>
<proteinExistence type="predicted"/>